<dbReference type="GO" id="GO:0071028">
    <property type="term" value="P:nuclear mRNA surveillance"/>
    <property type="evidence" value="ECO:0007669"/>
    <property type="project" value="TreeGrafter"/>
</dbReference>
<dbReference type="Pfam" id="PF01138">
    <property type="entry name" value="RNase_PH"/>
    <property type="match status" value="1"/>
</dbReference>
<dbReference type="Proteomes" id="UP000188320">
    <property type="component" value="Unassembled WGS sequence"/>
</dbReference>
<dbReference type="InterPro" id="IPR033100">
    <property type="entry name" value="Rrp45"/>
</dbReference>
<dbReference type="GO" id="GO:0034475">
    <property type="term" value="P:U4 snRNA 3'-end processing"/>
    <property type="evidence" value="ECO:0007669"/>
    <property type="project" value="TreeGrafter"/>
</dbReference>
<dbReference type="SUPFAM" id="SSF54211">
    <property type="entry name" value="Ribosomal protein S5 domain 2-like"/>
    <property type="match status" value="1"/>
</dbReference>
<dbReference type="Pfam" id="PF03725">
    <property type="entry name" value="RNase_PH_C"/>
    <property type="match status" value="1"/>
</dbReference>
<dbReference type="GO" id="GO:0035925">
    <property type="term" value="F:mRNA 3'-UTR AU-rich region binding"/>
    <property type="evidence" value="ECO:0007669"/>
    <property type="project" value="TreeGrafter"/>
</dbReference>
<dbReference type="GO" id="GO:0000467">
    <property type="term" value="P:exonucleolytic trimming to generate mature 3'-end of 5.8S rRNA from tricistronic rRNA transcript (SSU-rRNA, 5.8S rRNA, LSU-rRNA)"/>
    <property type="evidence" value="ECO:0007669"/>
    <property type="project" value="TreeGrafter"/>
</dbReference>
<comment type="similarity">
    <text evidence="3">Belongs to the RNase PH family.</text>
</comment>
<dbReference type="CDD" id="cd11368">
    <property type="entry name" value="RNase_PH_RRP45"/>
    <property type="match status" value="1"/>
</dbReference>
<evidence type="ECO:0000313" key="9">
    <source>
        <dbReference type="EMBL" id="OMH86012.1"/>
    </source>
</evidence>
<accession>A0A1R1PYG9</accession>
<evidence type="ECO:0000259" key="7">
    <source>
        <dbReference type="Pfam" id="PF01138"/>
    </source>
</evidence>
<keyword evidence="5" id="KW-0694">RNA-binding</keyword>
<feature type="domain" description="Exoribonuclease phosphorolytic" evidence="8">
    <location>
        <begin position="151"/>
        <end position="217"/>
    </location>
</feature>
<evidence type="ECO:0000256" key="3">
    <source>
        <dbReference type="ARBA" id="ARBA00006678"/>
    </source>
</evidence>
<dbReference type="InterPro" id="IPR050590">
    <property type="entry name" value="Exosome_comp_Rrp42_subfam"/>
</dbReference>
<dbReference type="GO" id="GO:0034473">
    <property type="term" value="P:U1 snRNA 3'-end processing"/>
    <property type="evidence" value="ECO:0007669"/>
    <property type="project" value="TreeGrafter"/>
</dbReference>
<keyword evidence="4" id="KW-0963">Cytoplasm</keyword>
<dbReference type="GO" id="GO:0000177">
    <property type="term" value="C:cytoplasmic exosome (RNase complex)"/>
    <property type="evidence" value="ECO:0007669"/>
    <property type="project" value="TreeGrafter"/>
</dbReference>
<evidence type="ECO:0000256" key="1">
    <source>
        <dbReference type="ARBA" id="ARBA00004123"/>
    </source>
</evidence>
<dbReference type="InterPro" id="IPR020568">
    <property type="entry name" value="Ribosomal_Su5_D2-typ_SF"/>
</dbReference>
<gene>
    <name evidence="9" type="ORF">AX774_g431</name>
</gene>
<dbReference type="GO" id="GO:0016075">
    <property type="term" value="P:rRNA catabolic process"/>
    <property type="evidence" value="ECO:0007669"/>
    <property type="project" value="TreeGrafter"/>
</dbReference>
<organism evidence="9 10">
    <name type="scientific">Zancudomyces culisetae</name>
    <name type="common">Gut fungus</name>
    <name type="synonym">Smittium culisetae</name>
    <dbReference type="NCBI Taxonomy" id="1213189"/>
    <lineage>
        <taxon>Eukaryota</taxon>
        <taxon>Fungi</taxon>
        <taxon>Fungi incertae sedis</taxon>
        <taxon>Zoopagomycota</taxon>
        <taxon>Kickxellomycotina</taxon>
        <taxon>Harpellomycetes</taxon>
        <taxon>Harpellales</taxon>
        <taxon>Legeriomycetaceae</taxon>
        <taxon>Zancudomyces</taxon>
    </lineage>
</organism>
<evidence type="ECO:0000256" key="2">
    <source>
        <dbReference type="ARBA" id="ARBA00004496"/>
    </source>
</evidence>
<dbReference type="GO" id="GO:0000176">
    <property type="term" value="C:nuclear exosome (RNase complex)"/>
    <property type="evidence" value="ECO:0007669"/>
    <property type="project" value="UniProtKB-ARBA"/>
</dbReference>
<dbReference type="OrthoDB" id="10264038at2759"/>
<dbReference type="EMBL" id="LSSK01000024">
    <property type="protein sequence ID" value="OMH86012.1"/>
    <property type="molecule type" value="Genomic_DNA"/>
</dbReference>
<evidence type="ECO:0000256" key="4">
    <source>
        <dbReference type="ARBA" id="ARBA00022490"/>
    </source>
</evidence>
<protein>
    <submittedName>
        <fullName evidence="9">Exosome complex component rrp45</fullName>
    </submittedName>
</protein>
<dbReference type="GO" id="GO:0071035">
    <property type="term" value="P:nuclear polyadenylation-dependent rRNA catabolic process"/>
    <property type="evidence" value="ECO:0007669"/>
    <property type="project" value="TreeGrafter"/>
</dbReference>
<dbReference type="InterPro" id="IPR001247">
    <property type="entry name" value="ExoRNase_PH_dom1"/>
</dbReference>
<dbReference type="Gene3D" id="3.30.230.70">
    <property type="entry name" value="GHMP Kinase, N-terminal domain"/>
    <property type="match status" value="1"/>
</dbReference>
<evidence type="ECO:0000313" key="10">
    <source>
        <dbReference type="Proteomes" id="UP000188320"/>
    </source>
</evidence>
<evidence type="ECO:0000256" key="6">
    <source>
        <dbReference type="ARBA" id="ARBA00023242"/>
    </source>
</evidence>
<dbReference type="InterPro" id="IPR036345">
    <property type="entry name" value="ExoRNase_PH_dom2_sf"/>
</dbReference>
<dbReference type="InterPro" id="IPR015847">
    <property type="entry name" value="ExoRNase_PH_dom2"/>
</dbReference>
<dbReference type="GO" id="GO:0034476">
    <property type="term" value="P:U5 snRNA 3'-end processing"/>
    <property type="evidence" value="ECO:0007669"/>
    <property type="project" value="TreeGrafter"/>
</dbReference>
<feature type="domain" description="Exoribonuclease phosphorolytic" evidence="7">
    <location>
        <begin position="16"/>
        <end position="125"/>
    </location>
</feature>
<keyword evidence="6" id="KW-0539">Nucleus</keyword>
<dbReference type="SUPFAM" id="SSF55666">
    <property type="entry name" value="Ribonuclease PH domain 2-like"/>
    <property type="match status" value="1"/>
</dbReference>
<dbReference type="GO" id="GO:0071038">
    <property type="term" value="P:TRAMP-dependent tRNA surveillance pathway"/>
    <property type="evidence" value="ECO:0007669"/>
    <property type="project" value="TreeGrafter"/>
</dbReference>
<dbReference type="InterPro" id="IPR027408">
    <property type="entry name" value="PNPase/RNase_PH_dom_sf"/>
</dbReference>
<comment type="caution">
    <text evidence="9">The sequence shown here is derived from an EMBL/GenBank/DDBJ whole genome shotgun (WGS) entry which is preliminary data.</text>
</comment>
<reference evidence="10" key="1">
    <citation type="submission" date="2017-01" db="EMBL/GenBank/DDBJ databases">
        <authorList>
            <person name="Wang Y."/>
            <person name="White M."/>
            <person name="Kvist S."/>
            <person name="Moncalvo J.-M."/>
        </authorList>
    </citation>
    <scope>NUCLEOTIDE SEQUENCE [LARGE SCALE GENOMIC DNA]</scope>
    <source>
        <strain evidence="10">COL-18-3</strain>
    </source>
</reference>
<name>A0A1R1PYG9_ZANCU</name>
<comment type="subcellular location">
    <subcellularLocation>
        <location evidence="2">Cytoplasm</location>
    </subcellularLocation>
    <subcellularLocation>
        <location evidence="1">Nucleus</location>
    </subcellularLocation>
</comment>
<dbReference type="PANTHER" id="PTHR11097:SF14">
    <property type="entry name" value="EXOSOME COMPLEX COMPONENT RRP45"/>
    <property type="match status" value="1"/>
</dbReference>
<evidence type="ECO:0000256" key="5">
    <source>
        <dbReference type="ARBA" id="ARBA00022884"/>
    </source>
</evidence>
<proteinExistence type="inferred from homology"/>
<evidence type="ECO:0000259" key="8">
    <source>
        <dbReference type="Pfam" id="PF03725"/>
    </source>
</evidence>
<sequence length="234" mass="26023">MRVTINNDKTNAEINRVQSVVSCEAVRPYPDRPTEGILTINSEINSMASLEFETNRPSEQEVMISRMLEKIIRVSRAVDTESLCIDAGEQVWNVRVDVHFLSYDGNLVDAAVIAVMTSLRHFRRPDVTKEGTEVTIHDIKERVPVPLSIHHTPISITFGHFGDEKMVVDSTLLEEKFQQGSLTIAINTNKEICCVSKAGGESITDECIIMCSMIAVEKSTEICEKIDAALKSSP</sequence>
<keyword evidence="10" id="KW-1185">Reference proteome</keyword>
<dbReference type="AlphaFoldDB" id="A0A1R1PYG9"/>
<dbReference type="PANTHER" id="PTHR11097">
    <property type="entry name" value="EXOSOME COMPLEX EXONUCLEASE RIBOSOMAL RNA PROCESSING PROTEIN"/>
    <property type="match status" value="1"/>
</dbReference>